<organism evidence="1 2">
    <name type="scientific">Psychrobacter saeujeotis</name>
    <dbReference type="NCBI Taxonomy" id="3143436"/>
    <lineage>
        <taxon>Bacteria</taxon>
        <taxon>Pseudomonadati</taxon>
        <taxon>Pseudomonadota</taxon>
        <taxon>Gammaproteobacteria</taxon>
        <taxon>Moraxellales</taxon>
        <taxon>Moraxellaceae</taxon>
        <taxon>Psychrobacter</taxon>
    </lineage>
</organism>
<name>A0ABU9X5G7_9GAMM</name>
<protein>
    <submittedName>
        <fullName evidence="1">Uncharacterized protein</fullName>
    </submittedName>
</protein>
<sequence length="83" mass="9290">MSVNNKLTGSDLTRAMLNRGDKKIWCAVDDDSDARAISDQIENDFTARIVSFRDGKFYCTAGMTWSYAVPIKIVPLTQQEANL</sequence>
<dbReference type="EMBL" id="JBDGHN010000002">
    <property type="protein sequence ID" value="MEN2750641.1"/>
    <property type="molecule type" value="Genomic_DNA"/>
</dbReference>
<evidence type="ECO:0000313" key="1">
    <source>
        <dbReference type="EMBL" id="MEN2750641.1"/>
    </source>
</evidence>
<evidence type="ECO:0000313" key="2">
    <source>
        <dbReference type="Proteomes" id="UP001461960"/>
    </source>
</evidence>
<accession>A0ABU9X5G7</accession>
<dbReference type="Proteomes" id="UP001461960">
    <property type="component" value="Unassembled WGS sequence"/>
</dbReference>
<comment type="caution">
    <text evidence="1">The sequence shown here is derived from an EMBL/GenBank/DDBJ whole genome shotgun (WGS) entry which is preliminary data.</text>
</comment>
<keyword evidence="2" id="KW-1185">Reference proteome</keyword>
<reference evidence="1 2" key="1">
    <citation type="submission" date="2024-05" db="EMBL/GenBank/DDBJ databases">
        <authorList>
            <person name="Kim H.-Y."/>
            <person name="Kim E."/>
            <person name="Cai Y."/>
            <person name="Yang S.-M."/>
            <person name="Lee W."/>
        </authorList>
    </citation>
    <scope>NUCLEOTIDE SEQUENCE [LARGE SCALE GENOMIC DNA]</scope>
    <source>
        <strain evidence="1 2">FBL11</strain>
    </source>
</reference>
<dbReference type="RefSeq" id="WP_299216375.1">
    <property type="nucleotide sequence ID" value="NZ_JBDGHN010000002.1"/>
</dbReference>
<gene>
    <name evidence="1" type="ORF">AAIR29_03250</name>
</gene>
<proteinExistence type="predicted"/>